<dbReference type="AlphaFoldDB" id="A0A967KBW6"/>
<sequence length="504" mass="52410">MAELPDELTGYGALWRYSDDNRQPRETLSAPEAPRPLRKKMLKDLHAAFDACEIADGATLSFHHHLRNGDAVLNAVLEIAAVRGLSGLRIAMSSLFPVHAPLVEHIRSGLVNGIWTDYAIGPVAREIVAGTLGCPAVFQTHGGRSRAIASRRLAIDVAFVAAPVADVYGGASGALGRAACGPLGYPMVDADYAHRVVVVAEEVSTERLEIADIAAERVDHVVAVDTIGDPAGIMSGATHPASDPVGRRIVSLAVRAVAASGLMVDGFSFQTGAGGVPLAATQEIGAEMRRNGAVGGFICGGITGSHVALARDVPFREILDVQCFDTDAARSYREDGWHRAISAAEYASPLHPNPVVDRLSLMLLGAAEVDRSFNVNVTLGGNGQIIGGGGGHPDTAAGAKLAVAATRLTGGGYPKIVEAVSCITTPGRDVDLLVTEAGLAVNPRRPDLAARLQDAGLPIAGIDALIEAARSQANKAPYVPEGPIAALVEYRDGSIIDCVLRASI</sequence>
<protein>
    <submittedName>
        <fullName evidence="1">Citrate lyase subunit alpha</fullName>
    </submittedName>
</protein>
<proteinExistence type="predicted"/>
<dbReference type="GO" id="GO:0006084">
    <property type="term" value="P:acetyl-CoA metabolic process"/>
    <property type="evidence" value="ECO:0007669"/>
    <property type="project" value="InterPro"/>
</dbReference>
<reference evidence="1" key="1">
    <citation type="submission" date="2020-03" db="EMBL/GenBank/DDBJ databases">
        <title>Genome of Pelagibius litoralis DSM 21314T.</title>
        <authorList>
            <person name="Wang G."/>
        </authorList>
    </citation>
    <scope>NUCLEOTIDE SEQUENCE</scope>
    <source>
        <strain evidence="1">DSM 21314</strain>
    </source>
</reference>
<dbReference type="GO" id="GO:0009346">
    <property type="term" value="C:ATP-independent citrate lyase complex"/>
    <property type="evidence" value="ECO:0007669"/>
    <property type="project" value="InterPro"/>
</dbReference>
<gene>
    <name evidence="1" type="ORF">HBA54_18415</name>
</gene>
<dbReference type="SUPFAM" id="SSF100950">
    <property type="entry name" value="NagB/RpiA/CoA transferase-like"/>
    <property type="match status" value="2"/>
</dbReference>
<dbReference type="Gene3D" id="3.40.1080.10">
    <property type="entry name" value="Glutaconate Coenzyme A-transferase"/>
    <property type="match status" value="2"/>
</dbReference>
<evidence type="ECO:0000313" key="2">
    <source>
        <dbReference type="Proteomes" id="UP000761264"/>
    </source>
</evidence>
<comment type="caution">
    <text evidence="1">The sequence shown here is derived from an EMBL/GenBank/DDBJ whole genome shotgun (WGS) entry which is preliminary data.</text>
</comment>
<keyword evidence="1" id="KW-0456">Lyase</keyword>
<dbReference type="GO" id="GO:0016829">
    <property type="term" value="F:lyase activity"/>
    <property type="evidence" value="ECO:0007669"/>
    <property type="project" value="UniProtKB-KW"/>
</dbReference>
<dbReference type="Proteomes" id="UP000761264">
    <property type="component" value="Unassembled WGS sequence"/>
</dbReference>
<dbReference type="PANTHER" id="PTHR40596">
    <property type="entry name" value="CITRATE LYASE ALPHA CHAIN"/>
    <property type="match status" value="1"/>
</dbReference>
<dbReference type="PANTHER" id="PTHR40596:SF1">
    <property type="entry name" value="CITRATE LYASE ALPHA CHAIN"/>
    <property type="match status" value="1"/>
</dbReference>
<dbReference type="InterPro" id="IPR006472">
    <property type="entry name" value="Citrate_lyase_asu"/>
</dbReference>
<dbReference type="GO" id="GO:0005737">
    <property type="term" value="C:cytoplasm"/>
    <property type="evidence" value="ECO:0007669"/>
    <property type="project" value="InterPro"/>
</dbReference>
<evidence type="ECO:0000313" key="1">
    <source>
        <dbReference type="EMBL" id="NIA70574.1"/>
    </source>
</evidence>
<accession>A0A967KBW6</accession>
<dbReference type="GO" id="GO:0008814">
    <property type="term" value="F:citrate CoA-transferase activity"/>
    <property type="evidence" value="ECO:0007669"/>
    <property type="project" value="InterPro"/>
</dbReference>
<dbReference type="EMBL" id="JAAQPH010000015">
    <property type="protein sequence ID" value="NIA70574.1"/>
    <property type="molecule type" value="Genomic_DNA"/>
</dbReference>
<dbReference type="InterPro" id="IPR037171">
    <property type="entry name" value="NagB/RpiA_transferase-like"/>
</dbReference>
<keyword evidence="2" id="KW-1185">Reference proteome</keyword>
<dbReference type="Pfam" id="PF04223">
    <property type="entry name" value="CitF"/>
    <property type="match status" value="1"/>
</dbReference>
<organism evidence="1 2">
    <name type="scientific">Pelagibius litoralis</name>
    <dbReference type="NCBI Taxonomy" id="374515"/>
    <lineage>
        <taxon>Bacteria</taxon>
        <taxon>Pseudomonadati</taxon>
        <taxon>Pseudomonadota</taxon>
        <taxon>Alphaproteobacteria</taxon>
        <taxon>Rhodospirillales</taxon>
        <taxon>Rhodovibrionaceae</taxon>
        <taxon>Pelagibius</taxon>
    </lineage>
</organism>
<name>A0A967KBW6_9PROT</name>